<evidence type="ECO:0000313" key="2">
    <source>
        <dbReference type="Proteomes" id="UP000240493"/>
    </source>
</evidence>
<dbReference type="Proteomes" id="UP000240493">
    <property type="component" value="Unassembled WGS sequence"/>
</dbReference>
<keyword evidence="2" id="KW-1185">Reference proteome</keyword>
<reference evidence="1 2" key="1">
    <citation type="submission" date="2016-07" db="EMBL/GenBank/DDBJ databases">
        <title>Multiple horizontal gene transfer events from other fungi enriched the ability of initially mycotrophic Trichoderma (Ascomycota) to feed on dead plant biomass.</title>
        <authorList>
            <consortium name="DOE Joint Genome Institute"/>
            <person name="Aerts A."/>
            <person name="Atanasova L."/>
            <person name="Chenthamara K."/>
            <person name="Zhang J."/>
            <person name="Grujic M."/>
            <person name="Henrissat B."/>
            <person name="Kuo A."/>
            <person name="Salamov A."/>
            <person name="Lipzen A."/>
            <person name="Labutti K."/>
            <person name="Barry K."/>
            <person name="Miao Y."/>
            <person name="Rahimi M.J."/>
            <person name="Shen Q."/>
            <person name="Grigoriev I.V."/>
            <person name="Kubicek C.P."/>
            <person name="Druzhinina I.S."/>
        </authorList>
    </citation>
    <scope>NUCLEOTIDE SEQUENCE [LARGE SCALE GENOMIC DNA]</scope>
    <source>
        <strain evidence="1 2">CBS 433.97</strain>
    </source>
</reference>
<protein>
    <submittedName>
        <fullName evidence="1">Uncharacterized protein</fullName>
    </submittedName>
</protein>
<gene>
    <name evidence="1" type="ORF">M441DRAFT_241827</name>
</gene>
<organism evidence="1 2">
    <name type="scientific">Trichoderma asperellum (strain ATCC 204424 / CBS 433.97 / NBRC 101777)</name>
    <dbReference type="NCBI Taxonomy" id="1042311"/>
    <lineage>
        <taxon>Eukaryota</taxon>
        <taxon>Fungi</taxon>
        <taxon>Dikarya</taxon>
        <taxon>Ascomycota</taxon>
        <taxon>Pezizomycotina</taxon>
        <taxon>Sordariomycetes</taxon>
        <taxon>Hypocreomycetidae</taxon>
        <taxon>Hypocreales</taxon>
        <taxon>Hypocreaceae</taxon>
        <taxon>Trichoderma</taxon>
    </lineage>
</organism>
<evidence type="ECO:0000313" key="1">
    <source>
        <dbReference type="EMBL" id="PTB38939.1"/>
    </source>
</evidence>
<name>A0A2T3Z298_TRIA4</name>
<dbReference type="EMBL" id="KZ679265">
    <property type="protein sequence ID" value="PTB38939.1"/>
    <property type="molecule type" value="Genomic_DNA"/>
</dbReference>
<proteinExistence type="predicted"/>
<accession>A0A2T3Z298</accession>
<sequence>MLLVRARVVNRMYIRDADAGTCTCCSDAQACHIFSWILSSFFRRHISRQMFAHSPSNDDASLQSRCSHVTPSFFPKDLKPGLAAKLGTAARLINLQRHHRCWARVNPCNTMSAPANNSPPLATPTVDYDLIHSMLKQRCPTLSANHDIHQSTANTGHFGQFLGGVFLAGRRKIQGGRMNDNSSLNAGCPV</sequence>
<dbReference type="AlphaFoldDB" id="A0A2T3Z298"/>